<evidence type="ECO:0000313" key="3">
    <source>
        <dbReference type="Proteomes" id="UP001330016"/>
    </source>
</evidence>
<feature type="transmembrane region" description="Helical" evidence="1">
    <location>
        <begin position="139"/>
        <end position="156"/>
    </location>
</feature>
<accession>A0ABU7SZE6</accession>
<keyword evidence="1" id="KW-1133">Transmembrane helix</keyword>
<dbReference type="Proteomes" id="UP001330016">
    <property type="component" value="Unassembled WGS sequence"/>
</dbReference>
<keyword evidence="1" id="KW-0812">Transmembrane</keyword>
<keyword evidence="1" id="KW-0472">Membrane</keyword>
<feature type="transmembrane region" description="Helical" evidence="1">
    <location>
        <begin position="32"/>
        <end position="52"/>
    </location>
</feature>
<keyword evidence="3" id="KW-1185">Reference proteome</keyword>
<protein>
    <recommendedName>
        <fullName evidence="4">DUF3278 domain-containing protein</fullName>
    </recommendedName>
</protein>
<comment type="caution">
    <text evidence="2">The sequence shown here is derived from an EMBL/GenBank/DDBJ whole genome shotgun (WGS) entry which is preliminary data.</text>
</comment>
<feature type="transmembrane region" description="Helical" evidence="1">
    <location>
        <begin position="58"/>
        <end position="76"/>
    </location>
</feature>
<proteinExistence type="predicted"/>
<reference evidence="2 3" key="1">
    <citation type="submission" date="2023-02" db="EMBL/GenBank/DDBJ databases">
        <title>The predominant lactic acid bacteria and yeasts involved in the spontaneous fermentation of millet during the production of the traditional porridge Hausa koko in Ghana.</title>
        <authorList>
            <person name="Atter A."/>
            <person name="Diaz M."/>
        </authorList>
    </citation>
    <scope>NUCLEOTIDE SEQUENCE [LARGE SCALE GENOMIC DNA]</scope>
    <source>
        <strain evidence="2 3">FI11640</strain>
    </source>
</reference>
<evidence type="ECO:0000256" key="1">
    <source>
        <dbReference type="SAM" id="Phobius"/>
    </source>
</evidence>
<dbReference type="EMBL" id="JAQSGK010000018">
    <property type="protein sequence ID" value="MEE6715678.1"/>
    <property type="molecule type" value="Genomic_DNA"/>
</dbReference>
<organism evidence="2 3">
    <name type="scientific">Schleiferilactobacillus harbinensis</name>
    <dbReference type="NCBI Taxonomy" id="304207"/>
    <lineage>
        <taxon>Bacteria</taxon>
        <taxon>Bacillati</taxon>
        <taxon>Bacillota</taxon>
        <taxon>Bacilli</taxon>
        <taxon>Lactobacillales</taxon>
        <taxon>Lactobacillaceae</taxon>
        <taxon>Schleiferilactobacillus</taxon>
    </lineage>
</organism>
<name>A0ABU7SZE6_9LACO</name>
<evidence type="ECO:0000313" key="2">
    <source>
        <dbReference type="EMBL" id="MEE6715678.1"/>
    </source>
</evidence>
<gene>
    <name evidence="2" type="ORF">PS435_07385</name>
</gene>
<feature type="transmembrane region" description="Helical" evidence="1">
    <location>
        <begin position="105"/>
        <end position="127"/>
    </location>
</feature>
<evidence type="ECO:0008006" key="4">
    <source>
        <dbReference type="Google" id="ProtNLM"/>
    </source>
</evidence>
<dbReference type="RefSeq" id="WP_331243670.1">
    <property type="nucleotide sequence ID" value="NZ_JAQSGJ010000018.1"/>
</dbReference>
<sequence>MMEQLIRWSFGVNSHDEYQRAERDKILSQSTVLVYWLLNLGMLVSLAADAFWVRHITAGTVVLVIISFGWNAVINVRLRKHGLMQVEAKNEADLKRIYRQINFQVLRNMLFIVPVVYIAWALIIYTLEGNGFPTLHETIVNMSGVTVGGAIGNWLYKRQQVIKAWENN</sequence>